<accession>A0AAV1ZQR1</accession>
<dbReference type="GO" id="GO:0005829">
    <property type="term" value="C:cytosol"/>
    <property type="evidence" value="ECO:0007669"/>
    <property type="project" value="TreeGrafter"/>
</dbReference>
<dbReference type="CDD" id="cd08892">
    <property type="entry name" value="SRPBCC_Aha1"/>
    <property type="match status" value="1"/>
</dbReference>
<feature type="domain" description="Activator of Hsp90 ATPase AHSA1-like N-terminal" evidence="2">
    <location>
        <begin position="29"/>
        <end position="163"/>
    </location>
</feature>
<dbReference type="PANTHER" id="PTHR13009:SF22">
    <property type="entry name" value="LD43819P"/>
    <property type="match status" value="1"/>
</dbReference>
<dbReference type="AlphaFoldDB" id="A0AAV1ZQR1"/>
<comment type="caution">
    <text evidence="3">The sequence shown here is derived from an EMBL/GenBank/DDBJ whole genome shotgun (WGS) entry which is preliminary data.</text>
</comment>
<reference evidence="3 4" key="1">
    <citation type="submission" date="2024-04" db="EMBL/GenBank/DDBJ databases">
        <authorList>
            <person name="Rising A."/>
            <person name="Reimegard J."/>
            <person name="Sonavane S."/>
            <person name="Akerstrom W."/>
            <person name="Nylinder S."/>
            <person name="Hedman E."/>
            <person name="Kallberg Y."/>
        </authorList>
    </citation>
    <scope>NUCLEOTIDE SEQUENCE [LARGE SCALE GENOMIC DNA]</scope>
</reference>
<dbReference type="PANTHER" id="PTHR13009">
    <property type="entry name" value="HEAT SHOCK PROTEIN 90 HSP90 CO-CHAPERONE AHA-1"/>
    <property type="match status" value="1"/>
</dbReference>
<dbReference type="InterPro" id="IPR013538">
    <property type="entry name" value="ASHA1/2-like_C"/>
</dbReference>
<dbReference type="EMBL" id="CAXIEN010000063">
    <property type="protein sequence ID" value="CAL1272744.1"/>
    <property type="molecule type" value="Genomic_DNA"/>
</dbReference>
<proteinExistence type="inferred from homology"/>
<dbReference type="SUPFAM" id="SSF103111">
    <property type="entry name" value="Activator of Hsp90 ATPase, Aha1"/>
    <property type="match status" value="1"/>
</dbReference>
<gene>
    <name evidence="3" type="ORF">LARSCL_LOCUS6561</name>
</gene>
<sequence length="337" mass="38822">MAKWGEGDPRWLVEERPDAKNVNNWHWTEKNASHWSKEKFREILIGTKIETDFAQCEISEITKCEGDAVVNNRKAKLIFFYEWAIEMKWSGALVNGDTTVKGTLEIPNLSEEHDMKDVDINVHLETIGPEADVVKDMMRKTGSEVIRRQLSLYVNSLKEEFSRGLILPTKDSIQHDEVKCDKSLKKPNVFENAAVNCSVKKTFETDQIQTTETFKCTADEFYRAMTVKELVQAFTQGNCILEAEEGGKFELFDGNVQGHFVKLVPCKVIQQKWRFKTWPAGHFSDVNIEINQKLDCTEVSVTQIGVPKTELDNTREGWKRFYWDSMKRTFGFGALLF</sequence>
<protein>
    <recommendedName>
        <fullName evidence="2">Activator of Hsp90 ATPase AHSA1-like N-terminal domain-containing protein</fullName>
    </recommendedName>
</protein>
<dbReference type="Gene3D" id="3.15.10.20">
    <property type="entry name" value="Activator of Hsp90 ATPase Aha1, N-terminal domain"/>
    <property type="match status" value="1"/>
</dbReference>
<dbReference type="Gene3D" id="3.30.530.20">
    <property type="match status" value="1"/>
</dbReference>
<dbReference type="Pfam" id="PF08327">
    <property type="entry name" value="AHSA1"/>
    <property type="match status" value="1"/>
</dbReference>
<keyword evidence="4" id="KW-1185">Reference proteome</keyword>
<dbReference type="Proteomes" id="UP001497382">
    <property type="component" value="Unassembled WGS sequence"/>
</dbReference>
<dbReference type="InterPro" id="IPR015310">
    <property type="entry name" value="AHSA1-like_N"/>
</dbReference>
<dbReference type="SUPFAM" id="SSF55961">
    <property type="entry name" value="Bet v1-like"/>
    <property type="match status" value="1"/>
</dbReference>
<dbReference type="SMART" id="SM01000">
    <property type="entry name" value="Aha1_N"/>
    <property type="match status" value="1"/>
</dbReference>
<comment type="similarity">
    <text evidence="1">Belongs to the AHA1 family.</text>
</comment>
<evidence type="ECO:0000256" key="1">
    <source>
        <dbReference type="ARBA" id="ARBA00006817"/>
    </source>
</evidence>
<dbReference type="GO" id="GO:0006457">
    <property type="term" value="P:protein folding"/>
    <property type="evidence" value="ECO:0007669"/>
    <property type="project" value="TreeGrafter"/>
</dbReference>
<evidence type="ECO:0000313" key="3">
    <source>
        <dbReference type="EMBL" id="CAL1272744.1"/>
    </source>
</evidence>
<dbReference type="InterPro" id="IPR036338">
    <property type="entry name" value="Aha1"/>
</dbReference>
<dbReference type="GO" id="GO:0001671">
    <property type="term" value="F:ATPase activator activity"/>
    <property type="evidence" value="ECO:0007669"/>
    <property type="project" value="InterPro"/>
</dbReference>
<organism evidence="3 4">
    <name type="scientific">Larinioides sclopetarius</name>
    <dbReference type="NCBI Taxonomy" id="280406"/>
    <lineage>
        <taxon>Eukaryota</taxon>
        <taxon>Metazoa</taxon>
        <taxon>Ecdysozoa</taxon>
        <taxon>Arthropoda</taxon>
        <taxon>Chelicerata</taxon>
        <taxon>Arachnida</taxon>
        <taxon>Araneae</taxon>
        <taxon>Araneomorphae</taxon>
        <taxon>Entelegynae</taxon>
        <taxon>Araneoidea</taxon>
        <taxon>Araneidae</taxon>
        <taxon>Larinioides</taxon>
    </lineage>
</organism>
<name>A0AAV1ZQR1_9ARAC</name>
<dbReference type="Pfam" id="PF09229">
    <property type="entry name" value="Aha1_N"/>
    <property type="match status" value="1"/>
</dbReference>
<evidence type="ECO:0000259" key="2">
    <source>
        <dbReference type="SMART" id="SM01000"/>
    </source>
</evidence>
<dbReference type="InterPro" id="IPR023393">
    <property type="entry name" value="START-like_dom_sf"/>
</dbReference>
<dbReference type="GO" id="GO:0051087">
    <property type="term" value="F:protein-folding chaperone binding"/>
    <property type="evidence" value="ECO:0007669"/>
    <property type="project" value="InterPro"/>
</dbReference>
<evidence type="ECO:0000313" key="4">
    <source>
        <dbReference type="Proteomes" id="UP001497382"/>
    </source>
</evidence>